<dbReference type="InterPro" id="IPR044068">
    <property type="entry name" value="CB"/>
</dbReference>
<evidence type="ECO:0000256" key="3">
    <source>
        <dbReference type="ARBA" id="ARBA00023125"/>
    </source>
</evidence>
<name>A0A8H9TH64_VIBVL</name>
<comment type="caution">
    <text evidence="8">The sequence shown here is derived from an EMBL/GenBank/DDBJ whole genome shotgun (WGS) entry which is preliminary data.</text>
</comment>
<dbReference type="PANTHER" id="PTHR30349:SF41">
    <property type="entry name" value="INTEGRASE_RECOMBINASE PROTEIN MJ0367-RELATED"/>
    <property type="match status" value="1"/>
</dbReference>
<evidence type="ECO:0000256" key="1">
    <source>
        <dbReference type="ARBA" id="ARBA00008857"/>
    </source>
</evidence>
<evidence type="ECO:0000256" key="4">
    <source>
        <dbReference type="ARBA" id="ARBA00023172"/>
    </source>
</evidence>
<dbReference type="EMBL" id="DACRBY010000031">
    <property type="protein sequence ID" value="HAS8542137.1"/>
    <property type="molecule type" value="Genomic_DNA"/>
</dbReference>
<evidence type="ECO:0000256" key="2">
    <source>
        <dbReference type="ARBA" id="ARBA00022908"/>
    </source>
</evidence>
<dbReference type="GO" id="GO:0006310">
    <property type="term" value="P:DNA recombination"/>
    <property type="evidence" value="ECO:0007669"/>
    <property type="project" value="UniProtKB-KW"/>
</dbReference>
<feature type="domain" description="Tyr recombinase" evidence="6">
    <location>
        <begin position="220"/>
        <end position="414"/>
    </location>
</feature>
<dbReference type="GO" id="GO:0003677">
    <property type="term" value="F:DNA binding"/>
    <property type="evidence" value="ECO:0007669"/>
    <property type="project" value="UniProtKB-UniRule"/>
</dbReference>
<protein>
    <submittedName>
        <fullName evidence="8">Integrase</fullName>
    </submittedName>
</protein>
<dbReference type="AlphaFoldDB" id="A0A8H9TH64"/>
<keyword evidence="4" id="KW-0233">DNA recombination</keyword>
<dbReference type="Pfam" id="PF00589">
    <property type="entry name" value="Phage_integrase"/>
    <property type="match status" value="1"/>
</dbReference>
<proteinExistence type="inferred from homology"/>
<dbReference type="InterPro" id="IPR050090">
    <property type="entry name" value="Tyrosine_recombinase_XerCD"/>
</dbReference>
<dbReference type="InterPro" id="IPR002104">
    <property type="entry name" value="Integrase_catalytic"/>
</dbReference>
<keyword evidence="3 5" id="KW-0238">DNA-binding</keyword>
<keyword evidence="2" id="KW-0229">DNA integration</keyword>
<dbReference type="InterPro" id="IPR010998">
    <property type="entry name" value="Integrase_recombinase_N"/>
</dbReference>
<dbReference type="Proteomes" id="UP000863257">
    <property type="component" value="Unassembled WGS sequence"/>
</dbReference>
<dbReference type="PROSITE" id="PS51898">
    <property type="entry name" value="TYR_RECOMBINASE"/>
    <property type="match status" value="1"/>
</dbReference>
<evidence type="ECO:0000259" key="6">
    <source>
        <dbReference type="PROSITE" id="PS51898"/>
    </source>
</evidence>
<evidence type="ECO:0000313" key="8">
    <source>
        <dbReference type="EMBL" id="HAS8542137.1"/>
    </source>
</evidence>
<reference evidence="8" key="2">
    <citation type="submission" date="2019-01" db="EMBL/GenBank/DDBJ databases">
        <authorList>
            <consortium name="NCBI Pathogen Detection Project"/>
        </authorList>
    </citation>
    <scope>NUCLEOTIDE SEQUENCE</scope>
    <source>
        <strain evidence="8">BCW_3452</strain>
    </source>
</reference>
<accession>A0A8H9TH64</accession>
<comment type="similarity">
    <text evidence="1">Belongs to the 'phage' integrase family.</text>
</comment>
<evidence type="ECO:0000256" key="5">
    <source>
        <dbReference type="PROSITE-ProRule" id="PRU01248"/>
    </source>
</evidence>
<dbReference type="GO" id="GO:0015074">
    <property type="term" value="P:DNA integration"/>
    <property type="evidence" value="ECO:0007669"/>
    <property type="project" value="UniProtKB-KW"/>
</dbReference>
<dbReference type="PROSITE" id="PS51900">
    <property type="entry name" value="CB"/>
    <property type="match status" value="1"/>
</dbReference>
<dbReference type="PANTHER" id="PTHR30349">
    <property type="entry name" value="PHAGE INTEGRASE-RELATED"/>
    <property type="match status" value="1"/>
</dbReference>
<organism evidence="8">
    <name type="scientific">Vibrio vulnificus</name>
    <dbReference type="NCBI Taxonomy" id="672"/>
    <lineage>
        <taxon>Bacteria</taxon>
        <taxon>Pseudomonadati</taxon>
        <taxon>Pseudomonadota</taxon>
        <taxon>Gammaproteobacteria</taxon>
        <taxon>Vibrionales</taxon>
        <taxon>Vibrionaceae</taxon>
        <taxon>Vibrio</taxon>
    </lineage>
</organism>
<gene>
    <name evidence="8" type="ORF">I7730_20310</name>
</gene>
<dbReference type="SUPFAM" id="SSF56349">
    <property type="entry name" value="DNA breaking-rejoining enzymes"/>
    <property type="match status" value="1"/>
</dbReference>
<dbReference type="InterPro" id="IPR011010">
    <property type="entry name" value="DNA_brk_join_enz"/>
</dbReference>
<dbReference type="RefSeq" id="WP_263179014.1">
    <property type="nucleotide sequence ID" value="NZ_JASMUK010000004.1"/>
</dbReference>
<feature type="domain" description="Core-binding (CB)" evidence="7">
    <location>
        <begin position="114"/>
        <end position="196"/>
    </location>
</feature>
<reference evidence="8" key="1">
    <citation type="journal article" date="2018" name="Genome Biol.">
        <title>SKESA: strategic k-mer extension for scrupulous assemblies.</title>
        <authorList>
            <person name="Souvorov A."/>
            <person name="Agarwala R."/>
            <person name="Lipman D.J."/>
        </authorList>
    </citation>
    <scope>NUCLEOTIDE SEQUENCE</scope>
    <source>
        <strain evidence="8">BCW_3452</strain>
    </source>
</reference>
<dbReference type="InterPro" id="IPR013762">
    <property type="entry name" value="Integrase-like_cat_sf"/>
</dbReference>
<dbReference type="CDD" id="cd01184">
    <property type="entry name" value="INT_C_like_1"/>
    <property type="match status" value="1"/>
</dbReference>
<evidence type="ECO:0000259" key="7">
    <source>
        <dbReference type="PROSITE" id="PS51900"/>
    </source>
</evidence>
<dbReference type="Gene3D" id="1.10.150.130">
    <property type="match status" value="1"/>
</dbReference>
<dbReference type="Gene3D" id="1.10.443.10">
    <property type="entry name" value="Intergrase catalytic core"/>
    <property type="match status" value="1"/>
</dbReference>
<sequence length="421" mass="48464">MYLLRLPNSVYYTRVATPLSLRSMGYPKEIRFSLFTRERRVAYLRNVEHTKLIFALFTDADSQQLPYNTFKAQLNEQVNQLRQQFQQESNSDIALFKSLPINKATKPNNNTAPQVDEQALDRFIASKQLEKVTNLTLKQLRQRCGDFLAFLKKQEAAQISSSVAMAYRDELLCRGLSHKTLKDYLAANKQFLNWCVVHELLQSNPFTQVKLPSKSGSASSQRTRWGISELKRLFNSQVFKQQDESFRWATMVMFRHGCRPSEACQLRVGDIQFDQSIPTIHFTEAGDRQHLKNSSSNRQVPIHHCLLEDGFLNYVHKRKQQGCIQLFDFTPRGADFDWSRDYRDTMGDVLTACGFRAGNRPTAYSFRHTFIDELKKTGIPEHIVSQIVGHRNNSMTFGHYGTALEPELLSDAVNSFALSLE</sequence>